<reference evidence="1 2" key="1">
    <citation type="submission" date="2023-03" db="EMBL/GenBank/DDBJ databases">
        <title>High recombination rates correlate with genetic variation in Cardiocondyla obscurior ants.</title>
        <authorList>
            <person name="Errbii M."/>
        </authorList>
    </citation>
    <scope>NUCLEOTIDE SEQUENCE [LARGE SCALE GENOMIC DNA]</scope>
    <source>
        <strain evidence="1">Alpha-2009</strain>
        <tissue evidence="1">Whole body</tissue>
    </source>
</reference>
<name>A0AAW2FGQ9_9HYME</name>
<organism evidence="1 2">
    <name type="scientific">Cardiocondyla obscurior</name>
    <dbReference type="NCBI Taxonomy" id="286306"/>
    <lineage>
        <taxon>Eukaryota</taxon>
        <taxon>Metazoa</taxon>
        <taxon>Ecdysozoa</taxon>
        <taxon>Arthropoda</taxon>
        <taxon>Hexapoda</taxon>
        <taxon>Insecta</taxon>
        <taxon>Pterygota</taxon>
        <taxon>Neoptera</taxon>
        <taxon>Endopterygota</taxon>
        <taxon>Hymenoptera</taxon>
        <taxon>Apocrita</taxon>
        <taxon>Aculeata</taxon>
        <taxon>Formicoidea</taxon>
        <taxon>Formicidae</taxon>
        <taxon>Myrmicinae</taxon>
        <taxon>Cardiocondyla</taxon>
    </lineage>
</organism>
<evidence type="ECO:0000313" key="2">
    <source>
        <dbReference type="Proteomes" id="UP001430953"/>
    </source>
</evidence>
<proteinExistence type="predicted"/>
<comment type="caution">
    <text evidence="1">The sequence shown here is derived from an EMBL/GenBank/DDBJ whole genome shotgun (WGS) entry which is preliminary data.</text>
</comment>
<gene>
    <name evidence="1" type="ORF">PUN28_012481</name>
</gene>
<keyword evidence="2" id="KW-1185">Reference proteome</keyword>
<dbReference type="Proteomes" id="UP001430953">
    <property type="component" value="Unassembled WGS sequence"/>
</dbReference>
<accession>A0AAW2FGQ9</accession>
<dbReference type="AlphaFoldDB" id="A0AAW2FGQ9"/>
<evidence type="ECO:0000313" key="1">
    <source>
        <dbReference type="EMBL" id="KAL0113347.1"/>
    </source>
</evidence>
<dbReference type="EMBL" id="JADYXP020000012">
    <property type="protein sequence ID" value="KAL0113347.1"/>
    <property type="molecule type" value="Genomic_DNA"/>
</dbReference>
<sequence length="130" mass="15219">MSKHFSDVFRESHILHTLRLKIFNRHVGHALTHENPISALSTINVYHLYFYRWYPPVNVSPAGYANFTRMLTAVLTSFYLHYSSTYVRKHLIVERSREKPARSTRRRDVVYENGTDRRVGVGAILVTRAD</sequence>
<protein>
    <submittedName>
        <fullName evidence="1">Uncharacterized protein</fullName>
    </submittedName>
</protein>